<gene>
    <name evidence="2" type="ORF">DW687_02295</name>
</gene>
<dbReference type="AlphaFoldDB" id="A0A3E3E1L9"/>
<dbReference type="Pfam" id="PF12685">
    <property type="entry name" value="SpoIIIAH"/>
    <property type="match status" value="1"/>
</dbReference>
<organism evidence="2 3">
    <name type="scientific">Anaerofustis stercorihominis</name>
    <dbReference type="NCBI Taxonomy" id="214853"/>
    <lineage>
        <taxon>Bacteria</taxon>
        <taxon>Bacillati</taxon>
        <taxon>Bacillota</taxon>
        <taxon>Clostridia</taxon>
        <taxon>Eubacteriales</taxon>
        <taxon>Eubacteriaceae</taxon>
        <taxon>Anaerofustis</taxon>
    </lineage>
</organism>
<dbReference type="Gene3D" id="1.10.287.4300">
    <property type="entry name" value="Stage III sporulation protein AH-like"/>
    <property type="match status" value="1"/>
</dbReference>
<proteinExistence type="predicted"/>
<evidence type="ECO:0000256" key="1">
    <source>
        <dbReference type="SAM" id="MobiDB-lite"/>
    </source>
</evidence>
<comment type="caution">
    <text evidence="2">The sequence shown here is derived from an EMBL/GenBank/DDBJ whole genome shotgun (WGS) entry which is preliminary data.</text>
</comment>
<dbReference type="RefSeq" id="WP_117531332.1">
    <property type="nucleotide sequence ID" value="NZ_QUSM01000002.1"/>
</dbReference>
<evidence type="ECO:0000313" key="3">
    <source>
        <dbReference type="Proteomes" id="UP000261212"/>
    </source>
</evidence>
<feature type="compositionally biased region" description="Basic and acidic residues" evidence="1">
    <location>
        <begin position="183"/>
        <end position="207"/>
    </location>
</feature>
<name>A0A3E3E1L9_9FIRM</name>
<accession>A0A3E3E1L9</accession>
<dbReference type="InterPro" id="IPR024232">
    <property type="entry name" value="SpoIIIAH"/>
</dbReference>
<evidence type="ECO:0000313" key="2">
    <source>
        <dbReference type="EMBL" id="RGD75175.1"/>
    </source>
</evidence>
<sequence length="218" mass="23781">MNKIKKKNAVLVGLVTCLLVISIANYTLFYKGDSSSVANVNNNEPSNATLVSNISEDDVLSGNAELSDEFFSEYRLNRDKIRSQNLEALQNIAKDSSADKNIVKEAVEESVAISKLSETELVVENLIKSKGFDDAIVIIHEGYANVIVDADELSPADASKVQNIVNKECKIDISKITIATSNTKKDDDSKNDNNNKTDTNEKTKENTGESSASMNKSI</sequence>
<dbReference type="EMBL" id="QUSM01000002">
    <property type="protein sequence ID" value="RGD75175.1"/>
    <property type="molecule type" value="Genomic_DNA"/>
</dbReference>
<protein>
    <submittedName>
        <fullName evidence="2">SpoIIIAH-like family protein</fullName>
    </submittedName>
</protein>
<dbReference type="Proteomes" id="UP000261212">
    <property type="component" value="Unassembled WGS sequence"/>
</dbReference>
<feature type="region of interest" description="Disordered" evidence="1">
    <location>
        <begin position="180"/>
        <end position="218"/>
    </location>
</feature>
<reference evidence="2 3" key="1">
    <citation type="submission" date="2018-08" db="EMBL/GenBank/DDBJ databases">
        <title>A genome reference for cultivated species of the human gut microbiota.</title>
        <authorList>
            <person name="Zou Y."/>
            <person name="Xue W."/>
            <person name="Luo G."/>
        </authorList>
    </citation>
    <scope>NUCLEOTIDE SEQUENCE [LARGE SCALE GENOMIC DNA]</scope>
    <source>
        <strain evidence="2 3">AM25-6</strain>
    </source>
</reference>
<dbReference type="InterPro" id="IPR038503">
    <property type="entry name" value="SpoIIIAH_sf"/>
</dbReference>
<feature type="compositionally biased region" description="Polar residues" evidence="1">
    <location>
        <begin position="208"/>
        <end position="218"/>
    </location>
</feature>